<reference evidence="6 7" key="2">
    <citation type="submission" date="2018-07" db="EMBL/GenBank/DDBJ databases">
        <title>Genome sequencing of oomycete isolates from Chile give support for New Zealand origin for Phytophthora kernoviae and make available the first Nothophytophthora sp. genome.</title>
        <authorList>
            <person name="Studholme D.J."/>
            <person name="Sanfuentes E."/>
            <person name="Panda P."/>
            <person name="Hill R."/>
            <person name="Sambles C."/>
            <person name="Grant M."/>
            <person name="Williams N.M."/>
            <person name="Mcdougal R.L."/>
        </authorList>
    </citation>
    <scope>NUCLEOTIDE SEQUENCE [LARGE SCALE GENOMIC DNA]</scope>
    <source>
        <strain evidence="4">Chile2</strain>
        <strain evidence="5">Chile4</strain>
    </source>
</reference>
<name>A0A3R7MLY7_9STRA</name>
<evidence type="ECO:0000313" key="3">
    <source>
        <dbReference type="EMBL" id="KAG2511619.1"/>
    </source>
</evidence>
<dbReference type="EMBL" id="MAYM02001920">
    <property type="protein sequence ID" value="RLN06819.1"/>
    <property type="molecule type" value="Genomic_DNA"/>
</dbReference>
<dbReference type="EMBL" id="JPWU03000546">
    <property type="protein sequence ID" value="KAG2511048.1"/>
    <property type="molecule type" value="Genomic_DNA"/>
</dbReference>
<evidence type="ECO:0000313" key="6">
    <source>
        <dbReference type="Proteomes" id="UP000285624"/>
    </source>
</evidence>
<evidence type="ECO:0000313" key="7">
    <source>
        <dbReference type="Proteomes" id="UP000285883"/>
    </source>
</evidence>
<dbReference type="Proteomes" id="UP000792063">
    <property type="component" value="Unassembled WGS sequence"/>
</dbReference>
<feature type="region of interest" description="Disordered" evidence="1">
    <location>
        <begin position="1"/>
        <end position="32"/>
    </location>
</feature>
<dbReference type="AlphaFoldDB" id="A0A3R7MLY7"/>
<reference evidence="2" key="3">
    <citation type="submission" date="2020-06" db="EMBL/GenBank/DDBJ databases">
        <authorList>
            <person name="Studholme D.J."/>
        </authorList>
    </citation>
    <scope>NUCLEOTIDE SEQUENCE</scope>
    <source>
        <strain evidence="3">NZFS 2646</strain>
        <strain evidence="2">NZFS 3630</strain>
    </source>
</reference>
<comment type="caution">
    <text evidence="4">The sequence shown here is derived from an EMBL/GenBank/DDBJ whole genome shotgun (WGS) entry which is preliminary data.</text>
</comment>
<evidence type="ECO:0000313" key="2">
    <source>
        <dbReference type="EMBL" id="KAG2511048.1"/>
    </source>
</evidence>
<dbReference type="Proteomes" id="UP000785171">
    <property type="component" value="Unassembled WGS sequence"/>
</dbReference>
<evidence type="ECO:0000313" key="5">
    <source>
        <dbReference type="EMBL" id="RLN76621.1"/>
    </source>
</evidence>
<gene>
    <name evidence="4" type="ORF">BBI17_007340</name>
    <name evidence="5" type="ORF">BBO99_00007405</name>
    <name evidence="3" type="ORF">JM16_007043</name>
    <name evidence="2" type="ORF">JM18_008709</name>
</gene>
<dbReference type="Proteomes" id="UP000285883">
    <property type="component" value="Unassembled WGS sequence"/>
</dbReference>
<feature type="compositionally biased region" description="Low complexity" evidence="1">
    <location>
        <begin position="1"/>
        <end position="14"/>
    </location>
</feature>
<reference evidence="2" key="1">
    <citation type="journal article" date="2015" name="Genom Data">
        <title>Genome sequences of six Phytophthora species associated with forests in New Zealand.</title>
        <authorList>
            <person name="Studholme D.J."/>
            <person name="McDougal R.L."/>
            <person name="Sambles C."/>
            <person name="Hansen E."/>
            <person name="Hardy G."/>
            <person name="Grant M."/>
            <person name="Ganley R.J."/>
            <person name="Williams N.M."/>
        </authorList>
    </citation>
    <scope>NUCLEOTIDE SEQUENCE</scope>
    <source>
        <strain evidence="3">NZFS 2646</strain>
        <strain evidence="2">NZFS 3630</strain>
    </source>
</reference>
<dbReference type="Proteomes" id="UP000285624">
    <property type="component" value="Unassembled WGS sequence"/>
</dbReference>
<dbReference type="EMBL" id="MBDN02000303">
    <property type="protein sequence ID" value="RLN76621.1"/>
    <property type="molecule type" value="Genomic_DNA"/>
</dbReference>
<keyword evidence="6" id="KW-1185">Reference proteome</keyword>
<evidence type="ECO:0000313" key="4">
    <source>
        <dbReference type="EMBL" id="RLN06819.1"/>
    </source>
</evidence>
<organism evidence="4 7">
    <name type="scientific">Phytophthora kernoviae</name>
    <dbReference type="NCBI Taxonomy" id="325452"/>
    <lineage>
        <taxon>Eukaryota</taxon>
        <taxon>Sar</taxon>
        <taxon>Stramenopiles</taxon>
        <taxon>Oomycota</taxon>
        <taxon>Peronosporomycetes</taxon>
        <taxon>Peronosporales</taxon>
        <taxon>Peronosporaceae</taxon>
        <taxon>Phytophthora</taxon>
    </lineage>
</organism>
<dbReference type="EMBL" id="JPWV03000428">
    <property type="protein sequence ID" value="KAG2511619.1"/>
    <property type="molecule type" value="Genomic_DNA"/>
</dbReference>
<evidence type="ECO:0000256" key="1">
    <source>
        <dbReference type="SAM" id="MobiDB-lite"/>
    </source>
</evidence>
<protein>
    <submittedName>
        <fullName evidence="4">Uncharacterized protein</fullName>
    </submittedName>
</protein>
<proteinExistence type="predicted"/>
<accession>A0A3R7MLY7</accession>
<sequence>MNLRSSEPAASAEPPSRRKNSEYFDSDEEDIQQIVPPIASKNLGVRDDRKVPILNVASDNNFVDDDWDAEEHPSAPETKISHTSAVRTGGVAADANFATDDWDD</sequence>